<dbReference type="AlphaFoldDB" id="D6Y5B7"/>
<evidence type="ECO:0000256" key="8">
    <source>
        <dbReference type="PIRSR" id="PIRSR611612-51"/>
    </source>
</evidence>
<feature type="binding site" evidence="6 8">
    <location>
        <position position="270"/>
    </location>
    <ligand>
        <name>Ni(2+)</name>
        <dbReference type="ChEBI" id="CHEBI:49786"/>
        <label>2</label>
    </ligand>
</feature>
<comment type="cofactor">
    <cofactor evidence="6 8">
        <name>Ni cation</name>
        <dbReference type="ChEBI" id="CHEBI:25516"/>
    </cofactor>
    <text evidence="6 8">Binds 2 nickel ions per subunit.</text>
</comment>
<dbReference type="Pfam" id="PF00449">
    <property type="entry name" value="Urease_alpha"/>
    <property type="match status" value="1"/>
</dbReference>
<dbReference type="STRING" id="469371.Tbis_2610"/>
<dbReference type="Proteomes" id="UP000006640">
    <property type="component" value="Chromosome"/>
</dbReference>
<evidence type="ECO:0000256" key="10">
    <source>
        <dbReference type="PROSITE-ProRule" id="PRU00700"/>
    </source>
</evidence>
<feature type="binding site" evidence="6 10">
    <location>
        <position position="217"/>
    </location>
    <ligand>
        <name>substrate</name>
    </ligand>
</feature>
<keyword evidence="14" id="KW-1185">Reference proteome</keyword>
<evidence type="ECO:0000256" key="5">
    <source>
        <dbReference type="ARBA" id="ARBA00047778"/>
    </source>
</evidence>
<feature type="binding site" evidence="6 8">
    <location>
        <position position="356"/>
    </location>
    <ligand>
        <name>Ni(2+)</name>
        <dbReference type="ChEBI" id="CHEBI:49786"/>
        <label>1</label>
    </ligand>
</feature>
<evidence type="ECO:0000313" key="13">
    <source>
        <dbReference type="EMBL" id="ADG89312.1"/>
    </source>
</evidence>
<dbReference type="InterPro" id="IPR006680">
    <property type="entry name" value="Amidohydro-rel"/>
</dbReference>
<feature type="binding site" evidence="6 8">
    <location>
        <position position="138"/>
    </location>
    <ligand>
        <name>Ni(2+)</name>
        <dbReference type="ChEBI" id="CHEBI:49786"/>
        <label>1</label>
    </ligand>
</feature>
<comment type="PTM">
    <text evidence="6">Carboxylation allows a single lysine to coordinate two nickel ions.</text>
</comment>
<comment type="PTM">
    <text evidence="7">Carbamylation allows a single lysine to coordinate two nickel ions.</text>
</comment>
<evidence type="ECO:0000256" key="2">
    <source>
        <dbReference type="ARBA" id="ARBA00022596"/>
    </source>
</evidence>
<feature type="binding site" evidence="6 8">
    <location>
        <position position="136"/>
    </location>
    <ligand>
        <name>Ni(2+)</name>
        <dbReference type="ChEBI" id="CHEBI:49786"/>
        <label>1</label>
    </ligand>
</feature>
<dbReference type="KEGG" id="tbi:Tbis_2610"/>
<dbReference type="GO" id="GO:0043419">
    <property type="term" value="P:urea catabolic process"/>
    <property type="evidence" value="ECO:0007669"/>
    <property type="project" value="UniProtKB-UniRule"/>
</dbReference>
<dbReference type="EMBL" id="CP001874">
    <property type="protein sequence ID" value="ADG89312.1"/>
    <property type="molecule type" value="Genomic_DNA"/>
</dbReference>
<sequence>MTTIPRRTYAALYGPTTGDRIRLGDTCLWVEVEADDTSYGDELLGGCGKTLRDGLLASPSASGDSALDLVVANVVLLDPLLGVRKTHIGVKDGRIVAVGRGGNPDLVPDVELVIGSHTAIVTGEGLICTPGIIDSHVHLSSPEIAPAALASGVTTVVGMGLGGVWDVGVNPAHNLHTLMSAWRGTPLNVAFLARGSSSSAALLEAAVLAGAGGFKIHEDFGATPRTIDTCLTVAEQADLPVALHTDSMNESGYLADTIAATRGRTVHAYHVEGGGGHPNLLEILSEPHIIPSSTTPTIPYTTNTVGELFPMTMTVHRQSHHIESDVAVTRSRIREHAIAAENALHDIGAISIVNSDSMGMGRVAETARRTWQLAHLQALRAGEGGPDRPANARVLRYLAKLTLNPAIAHGIAHEVGSVRPGRLADLVLWHPAWFGTKPELVIKGGFVAWGVSGSGSGSTRLTQPRVYRPYFGGLGDAPARLGRVFVAREALESAEAREALPPGLRYAPIRDARGLTRADMCRNTATPRVEVPPGPEPVLVDGEPVRVEPATRVPLAQLHHIA</sequence>
<dbReference type="Gene3D" id="3.20.20.140">
    <property type="entry name" value="Metal-dependent hydrolases"/>
    <property type="match status" value="1"/>
</dbReference>
<comment type="subunit">
    <text evidence="6">Heterotrimer of UreA (gamma), UreB (beta) and UreC (alpha) subunits. Three heterotrimers associate to form the active enzyme.</text>
</comment>
<gene>
    <name evidence="6" type="primary">ureC</name>
    <name evidence="13" type="ordered locus">Tbis_2610</name>
</gene>
<organism evidence="13 14">
    <name type="scientific">Thermobispora bispora (strain ATCC 19993 / DSM 43833 / CBS 139.67 / JCM 10125 / KCTC 9307 / NBRC 14880 / R51)</name>
    <dbReference type="NCBI Taxonomy" id="469371"/>
    <lineage>
        <taxon>Bacteria</taxon>
        <taxon>Bacillati</taxon>
        <taxon>Actinomycetota</taxon>
        <taxon>Actinomycetes</taxon>
        <taxon>Streptosporangiales</taxon>
        <taxon>Streptosporangiaceae</taxon>
        <taxon>Thermobispora</taxon>
    </lineage>
</organism>
<dbReference type="GO" id="GO:0005737">
    <property type="term" value="C:cytoplasm"/>
    <property type="evidence" value="ECO:0007669"/>
    <property type="project" value="UniProtKB-SubCell"/>
</dbReference>
<comment type="pathway">
    <text evidence="1 6">Nitrogen metabolism; urea degradation; CO(2) and NH(3) from urea (urease route): step 1/1.</text>
</comment>
<dbReference type="GO" id="GO:0016151">
    <property type="term" value="F:nickel cation binding"/>
    <property type="evidence" value="ECO:0007669"/>
    <property type="project" value="UniProtKB-UniRule"/>
</dbReference>
<evidence type="ECO:0000256" key="3">
    <source>
        <dbReference type="ARBA" id="ARBA00022723"/>
    </source>
</evidence>
<dbReference type="PANTHER" id="PTHR43440">
    <property type="entry name" value="UREASE"/>
    <property type="match status" value="1"/>
</dbReference>
<dbReference type="SUPFAM" id="SSF51338">
    <property type="entry name" value="Composite domain of metallo-dependent hydrolases"/>
    <property type="match status" value="1"/>
</dbReference>
<evidence type="ECO:0000256" key="6">
    <source>
        <dbReference type="HAMAP-Rule" id="MF_01953"/>
    </source>
</evidence>
<reference evidence="13 14" key="1">
    <citation type="submission" date="2010-01" db="EMBL/GenBank/DDBJ databases">
        <title>The complete genome of Thermobispora bispora DSM 43833.</title>
        <authorList>
            <consortium name="US DOE Joint Genome Institute (JGI-PGF)"/>
            <person name="Lucas S."/>
            <person name="Copeland A."/>
            <person name="Lapidus A."/>
            <person name="Glavina del Rio T."/>
            <person name="Dalin E."/>
            <person name="Tice H."/>
            <person name="Bruce D."/>
            <person name="Goodwin L."/>
            <person name="Pitluck S."/>
            <person name="Kyrpides N."/>
            <person name="Mavromatis K."/>
            <person name="Ivanova N."/>
            <person name="Mikhailova N."/>
            <person name="Chertkov O."/>
            <person name="Brettin T."/>
            <person name="Detter J.C."/>
            <person name="Han C."/>
            <person name="Larimer F."/>
            <person name="Land M."/>
            <person name="Hauser L."/>
            <person name="Markowitz V."/>
            <person name="Cheng J.-F."/>
            <person name="Hugenholtz P."/>
            <person name="Woyke T."/>
            <person name="Wu D."/>
            <person name="Jando M."/>
            <person name="Schneider S."/>
            <person name="Klenk H.-P."/>
            <person name="Eisen J.A."/>
        </authorList>
    </citation>
    <scope>NUCLEOTIDE SEQUENCE [LARGE SCALE GENOMIC DNA]</scope>
    <source>
        <strain evidence="14">ATCC 19993 / DSM 43833 / CBS 139.67 / JCM 10125 / KCTC 9307 / NBRC 14880 / R51</strain>
    </source>
</reference>
<evidence type="ECO:0000259" key="12">
    <source>
        <dbReference type="PROSITE" id="PS51368"/>
    </source>
</evidence>
<dbReference type="GO" id="GO:0009039">
    <property type="term" value="F:urease activity"/>
    <property type="evidence" value="ECO:0007669"/>
    <property type="project" value="UniProtKB-UniRule"/>
</dbReference>
<keyword evidence="4 6" id="KW-0378">Hydrolase</keyword>
<dbReference type="EC" id="3.5.1.5" evidence="6"/>
<comment type="catalytic activity">
    <reaction evidence="5 6">
        <text>urea + 2 H2O + H(+) = hydrogencarbonate + 2 NH4(+)</text>
        <dbReference type="Rhea" id="RHEA:20557"/>
        <dbReference type="ChEBI" id="CHEBI:15377"/>
        <dbReference type="ChEBI" id="CHEBI:15378"/>
        <dbReference type="ChEBI" id="CHEBI:16199"/>
        <dbReference type="ChEBI" id="CHEBI:17544"/>
        <dbReference type="ChEBI" id="CHEBI:28938"/>
        <dbReference type="EC" id="3.5.1.5"/>
    </reaction>
</comment>
<evidence type="ECO:0000256" key="9">
    <source>
        <dbReference type="PIRSR" id="PIRSR611612-52"/>
    </source>
</evidence>
<dbReference type="PANTHER" id="PTHR43440:SF1">
    <property type="entry name" value="UREASE"/>
    <property type="match status" value="1"/>
</dbReference>
<feature type="binding site" description="via carbamate group" evidence="6 8">
    <location>
        <position position="215"/>
    </location>
    <ligand>
        <name>Ni(2+)</name>
        <dbReference type="ChEBI" id="CHEBI:49786"/>
        <label>2</label>
    </ligand>
</feature>
<evidence type="ECO:0000256" key="7">
    <source>
        <dbReference type="PIRSR" id="PIRSR611612-50"/>
    </source>
</evidence>
<feature type="binding site" description="via carbamate group" evidence="6 8">
    <location>
        <position position="215"/>
    </location>
    <ligand>
        <name>Ni(2+)</name>
        <dbReference type="ChEBI" id="CHEBI:49786"/>
        <label>1</label>
    </ligand>
</feature>
<accession>D6Y5B7</accession>
<feature type="modified residue" description="N6-carboxylysine" evidence="6 7">
    <location>
        <position position="215"/>
    </location>
</feature>
<protein>
    <recommendedName>
        <fullName evidence="6">Urease subunit alpha</fullName>
        <ecNumber evidence="6">3.5.1.5</ecNumber>
    </recommendedName>
    <alternativeName>
        <fullName evidence="6">Urea amidohydrolase subunit alpha</fullName>
    </alternativeName>
</protein>
<dbReference type="HOGENOM" id="CLU_000980_2_0_11"/>
<dbReference type="InterPro" id="IPR005848">
    <property type="entry name" value="Urease_asu"/>
</dbReference>
<name>D6Y5B7_THEBD</name>
<keyword evidence="6 10" id="KW-0963">Cytoplasm</keyword>
<dbReference type="Pfam" id="PF01979">
    <property type="entry name" value="Amidohydro_1"/>
    <property type="match status" value="1"/>
</dbReference>
<feature type="domain" description="Urease" evidence="12">
    <location>
        <begin position="131"/>
        <end position="562"/>
    </location>
</feature>
<dbReference type="HAMAP" id="MF_01953">
    <property type="entry name" value="Urease_alpha"/>
    <property type="match status" value="1"/>
</dbReference>
<dbReference type="PRINTS" id="PR01752">
    <property type="entry name" value="UREASE"/>
</dbReference>
<dbReference type="InterPro" id="IPR011059">
    <property type="entry name" value="Metal-dep_hydrolase_composite"/>
</dbReference>
<dbReference type="NCBIfam" id="NF009686">
    <property type="entry name" value="PRK13207.1"/>
    <property type="match status" value="1"/>
</dbReference>
<dbReference type="InterPro" id="IPR050112">
    <property type="entry name" value="Urease_alpha_subunit"/>
</dbReference>
<comment type="subcellular location">
    <subcellularLocation>
        <location evidence="6 10">Cytoplasm</location>
    </subcellularLocation>
</comment>
<feature type="binding site" evidence="6 8">
    <location>
        <position position="244"/>
    </location>
    <ligand>
        <name>Ni(2+)</name>
        <dbReference type="ChEBI" id="CHEBI:49786"/>
        <label>2</label>
    </ligand>
</feature>
<evidence type="ECO:0000256" key="11">
    <source>
        <dbReference type="RuleBase" id="RU004158"/>
    </source>
</evidence>
<dbReference type="InterPro" id="IPR017951">
    <property type="entry name" value="Urease_asu_c"/>
</dbReference>
<dbReference type="InterPro" id="IPR032466">
    <property type="entry name" value="Metal_Hydrolase"/>
</dbReference>
<dbReference type="InterPro" id="IPR011612">
    <property type="entry name" value="Urease_alpha_N_dom"/>
</dbReference>
<dbReference type="eggNOG" id="COG0804">
    <property type="taxonomic scope" value="Bacteria"/>
</dbReference>
<dbReference type="Gene3D" id="2.30.40.10">
    <property type="entry name" value="Urease, subunit C, domain 1"/>
    <property type="match status" value="1"/>
</dbReference>
<dbReference type="OrthoDB" id="9802793at2"/>
<dbReference type="SUPFAM" id="SSF51556">
    <property type="entry name" value="Metallo-dependent hydrolases"/>
    <property type="match status" value="1"/>
</dbReference>
<evidence type="ECO:0000256" key="4">
    <source>
        <dbReference type="ARBA" id="ARBA00022801"/>
    </source>
</evidence>
<keyword evidence="2 6" id="KW-0533">Nickel</keyword>
<evidence type="ECO:0000313" key="14">
    <source>
        <dbReference type="Proteomes" id="UP000006640"/>
    </source>
</evidence>
<keyword evidence="3 6" id="KW-0479">Metal-binding</keyword>
<proteinExistence type="inferred from homology"/>
<dbReference type="PROSITE" id="PS51368">
    <property type="entry name" value="UREASE_3"/>
    <property type="match status" value="1"/>
</dbReference>
<comment type="similarity">
    <text evidence="6 11">Belongs to the metallo-dependent hydrolases superfamily. Urease alpha subunit family.</text>
</comment>
<evidence type="ECO:0000256" key="1">
    <source>
        <dbReference type="ARBA" id="ARBA00004897"/>
    </source>
</evidence>
<feature type="active site" description="Proton donor" evidence="6 9">
    <location>
        <position position="316"/>
    </location>
</feature>
<dbReference type="UniPathway" id="UPA00258">
    <property type="reaction ID" value="UER00370"/>
</dbReference>
<dbReference type="RefSeq" id="WP_013132845.1">
    <property type="nucleotide sequence ID" value="NC_014165.1"/>
</dbReference>